<protein>
    <submittedName>
        <fullName evidence="1">Uncharacterized protein</fullName>
    </submittedName>
</protein>
<proteinExistence type="predicted"/>
<comment type="caution">
    <text evidence="1">The sequence shown here is derived from an EMBL/GenBank/DDBJ whole genome shotgun (WGS) entry which is preliminary data.</text>
</comment>
<dbReference type="AlphaFoldDB" id="A0A2S7SS65"/>
<gene>
    <name evidence="1" type="ORF">CJD36_017685</name>
</gene>
<organism evidence="1 2">
    <name type="scientific">Flavipsychrobacter stenotrophus</name>
    <dbReference type="NCBI Taxonomy" id="2077091"/>
    <lineage>
        <taxon>Bacteria</taxon>
        <taxon>Pseudomonadati</taxon>
        <taxon>Bacteroidota</taxon>
        <taxon>Chitinophagia</taxon>
        <taxon>Chitinophagales</taxon>
        <taxon>Chitinophagaceae</taxon>
        <taxon>Flavipsychrobacter</taxon>
    </lineage>
</organism>
<reference evidence="1 2" key="1">
    <citation type="submission" date="2018-01" db="EMBL/GenBank/DDBJ databases">
        <title>A novel member of the phylum Bacteroidetes isolated from glacier ice.</title>
        <authorList>
            <person name="Liu Q."/>
            <person name="Xin Y.-H."/>
        </authorList>
    </citation>
    <scope>NUCLEOTIDE SEQUENCE [LARGE SCALE GENOMIC DNA]</scope>
    <source>
        <strain evidence="1 2">RB1R16</strain>
    </source>
</reference>
<dbReference type="Proteomes" id="UP000239872">
    <property type="component" value="Unassembled WGS sequence"/>
</dbReference>
<name>A0A2S7SS65_9BACT</name>
<evidence type="ECO:0000313" key="1">
    <source>
        <dbReference type="EMBL" id="PQJ09759.1"/>
    </source>
</evidence>
<evidence type="ECO:0000313" key="2">
    <source>
        <dbReference type="Proteomes" id="UP000239872"/>
    </source>
</evidence>
<dbReference type="EMBL" id="PPSL01000005">
    <property type="protein sequence ID" value="PQJ09759.1"/>
    <property type="molecule type" value="Genomic_DNA"/>
</dbReference>
<keyword evidence="2" id="KW-1185">Reference proteome</keyword>
<accession>A0A2S7SS65</accession>
<sequence>MKESNQTEPLSRLQIFNRLLMKFDADYDQMIRSYNHAQKIEITEHLLRAIDYIINYVQSKDAGDWGKYADAETELLKKYRSDLQPYANAQLYKYFDFRRVLGAKDIIPLETLNAMKSAQEQSLSDEEIGLFLEDTKRSLSNALYFLYLSDKKEADEPITLNDSIAVTDETDKDITKARQLLAIYYFLKASLGIEGRDSNSSSCIARFVHLLTGTKFTTIQNSDIYKKYLQMPNYKTDGKLIEDLKFIRPYFIDLGLESGVKMIDEEIQRAIKELPFNERKKYKD</sequence>